<dbReference type="Pfam" id="PF01339">
    <property type="entry name" value="CheB_methylest"/>
    <property type="match status" value="1"/>
</dbReference>
<evidence type="ECO:0000256" key="1">
    <source>
        <dbReference type="ARBA" id="ARBA00022801"/>
    </source>
</evidence>
<keyword evidence="1 4" id="KW-0378">Hydrolase</keyword>
<evidence type="ECO:0000259" key="5">
    <source>
        <dbReference type="PROSITE" id="PS50122"/>
    </source>
</evidence>
<dbReference type="GO" id="GO:0008984">
    <property type="term" value="F:protein-glutamate methylesterase activity"/>
    <property type="evidence" value="ECO:0007669"/>
    <property type="project" value="UniProtKB-EC"/>
</dbReference>
<dbReference type="GO" id="GO:0000156">
    <property type="term" value="F:phosphorelay response regulator activity"/>
    <property type="evidence" value="ECO:0007669"/>
    <property type="project" value="InterPro"/>
</dbReference>
<feature type="active site" evidence="4">
    <location>
        <position position="129"/>
    </location>
</feature>
<sequence>MVFIGASTGGTEAIREVLTGLPASMPAIMIVQHMPEMFTGSFARRLDGLCALRVKEAEHGERVEPGTVYIAPGHSHLSIRRGGAGFQCELAKSDPVNRHRPSVDVLFHSAAAVLGRAAVGVLLTGMGRDGAAGLLRMSQGGAWTIAQDEASCVVYGMPREAALLGAAREIVSLTDIAGRIQVRLAAQGAGT</sequence>
<protein>
    <recommendedName>
        <fullName evidence="2">protein-glutamate methylesterase</fullName>
        <ecNumber evidence="2">3.1.1.61</ecNumber>
    </recommendedName>
</protein>
<dbReference type="SUPFAM" id="SSF52738">
    <property type="entry name" value="Methylesterase CheB, C-terminal domain"/>
    <property type="match status" value="1"/>
</dbReference>
<comment type="catalytic activity">
    <reaction evidence="3">
        <text>[protein]-L-glutamate 5-O-methyl ester + H2O = L-glutamyl-[protein] + methanol + H(+)</text>
        <dbReference type="Rhea" id="RHEA:23236"/>
        <dbReference type="Rhea" id="RHEA-COMP:10208"/>
        <dbReference type="Rhea" id="RHEA-COMP:10311"/>
        <dbReference type="ChEBI" id="CHEBI:15377"/>
        <dbReference type="ChEBI" id="CHEBI:15378"/>
        <dbReference type="ChEBI" id="CHEBI:17790"/>
        <dbReference type="ChEBI" id="CHEBI:29973"/>
        <dbReference type="ChEBI" id="CHEBI:82795"/>
        <dbReference type="EC" id="3.1.1.61"/>
    </reaction>
</comment>
<evidence type="ECO:0000313" key="7">
    <source>
        <dbReference type="Proteomes" id="UP000244930"/>
    </source>
</evidence>
<evidence type="ECO:0000256" key="2">
    <source>
        <dbReference type="ARBA" id="ARBA00039140"/>
    </source>
</evidence>
<feature type="active site" evidence="4">
    <location>
        <position position="33"/>
    </location>
</feature>
<gene>
    <name evidence="6" type="ORF">CEW83_08150</name>
</gene>
<dbReference type="Gene3D" id="3.40.50.180">
    <property type="entry name" value="Methylesterase CheB, C-terminal domain"/>
    <property type="match status" value="1"/>
</dbReference>
<name>A0A2U8GV38_9RHOO</name>
<accession>A0A2U8GV38</accession>
<dbReference type="CDD" id="cd16432">
    <property type="entry name" value="CheB_Rec"/>
    <property type="match status" value="1"/>
</dbReference>
<dbReference type="GO" id="GO:0006935">
    <property type="term" value="P:chemotaxis"/>
    <property type="evidence" value="ECO:0007669"/>
    <property type="project" value="UniProtKB-UniRule"/>
</dbReference>
<dbReference type="InterPro" id="IPR035909">
    <property type="entry name" value="CheB_C"/>
</dbReference>
<dbReference type="EC" id="3.1.1.61" evidence="2"/>
<dbReference type="PANTHER" id="PTHR42872">
    <property type="entry name" value="PROTEIN-GLUTAMATE METHYLESTERASE/PROTEIN-GLUTAMINE GLUTAMINASE"/>
    <property type="match status" value="1"/>
</dbReference>
<evidence type="ECO:0000313" key="6">
    <source>
        <dbReference type="EMBL" id="AWI77577.1"/>
    </source>
</evidence>
<dbReference type="PROSITE" id="PS50122">
    <property type="entry name" value="CHEB"/>
    <property type="match status" value="1"/>
</dbReference>
<evidence type="ECO:0000256" key="4">
    <source>
        <dbReference type="PROSITE-ProRule" id="PRU00050"/>
    </source>
</evidence>
<dbReference type="Proteomes" id="UP000244930">
    <property type="component" value="Chromosome"/>
</dbReference>
<dbReference type="PANTHER" id="PTHR42872:SF6">
    <property type="entry name" value="PROTEIN-GLUTAMATE METHYLESTERASE_PROTEIN-GLUTAMINE GLUTAMINASE"/>
    <property type="match status" value="1"/>
</dbReference>
<reference evidence="6 7" key="1">
    <citation type="submission" date="2017-06" db="EMBL/GenBank/DDBJ databases">
        <title>Azoarcus.</title>
        <authorList>
            <person name="Woo J.-H."/>
            <person name="Kim H.-S."/>
        </authorList>
    </citation>
    <scope>NUCLEOTIDE SEQUENCE [LARGE SCALE GENOMIC DNA]</scope>
    <source>
        <strain evidence="6 7">TSPY31</strain>
    </source>
</reference>
<dbReference type="GO" id="GO:0005737">
    <property type="term" value="C:cytoplasm"/>
    <property type="evidence" value="ECO:0007669"/>
    <property type="project" value="InterPro"/>
</dbReference>
<keyword evidence="7" id="KW-1185">Reference proteome</keyword>
<evidence type="ECO:0000256" key="3">
    <source>
        <dbReference type="ARBA" id="ARBA00048267"/>
    </source>
</evidence>
<dbReference type="EMBL" id="CP022187">
    <property type="protein sequence ID" value="AWI77577.1"/>
    <property type="molecule type" value="Genomic_DNA"/>
</dbReference>
<proteinExistence type="predicted"/>
<dbReference type="AlphaFoldDB" id="A0A2U8GV38"/>
<feature type="active site" evidence="4">
    <location>
        <position position="7"/>
    </location>
</feature>
<feature type="domain" description="CheB-type methylesterase" evidence="5">
    <location>
        <begin position="1"/>
        <end position="187"/>
    </location>
</feature>
<keyword evidence="4" id="KW-0145">Chemotaxis</keyword>
<organism evidence="6 7">
    <name type="scientific">Parazoarcus communis</name>
    <dbReference type="NCBI Taxonomy" id="41977"/>
    <lineage>
        <taxon>Bacteria</taxon>
        <taxon>Pseudomonadati</taxon>
        <taxon>Pseudomonadota</taxon>
        <taxon>Betaproteobacteria</taxon>
        <taxon>Rhodocyclales</taxon>
        <taxon>Zoogloeaceae</taxon>
        <taxon>Parazoarcus</taxon>
    </lineage>
</organism>
<dbReference type="KEGG" id="acom:CEW83_08150"/>
<dbReference type="InterPro" id="IPR000673">
    <property type="entry name" value="Sig_transdc_resp-reg_Me-estase"/>
</dbReference>